<evidence type="ECO:0000313" key="5">
    <source>
        <dbReference type="EMBL" id="TDU89465.1"/>
    </source>
</evidence>
<dbReference type="Pfam" id="PF01965">
    <property type="entry name" value="DJ-1_PfpI"/>
    <property type="match status" value="1"/>
</dbReference>
<dbReference type="GO" id="GO:0043565">
    <property type="term" value="F:sequence-specific DNA binding"/>
    <property type="evidence" value="ECO:0007669"/>
    <property type="project" value="InterPro"/>
</dbReference>
<dbReference type="Proteomes" id="UP000295151">
    <property type="component" value="Unassembled WGS sequence"/>
</dbReference>
<protein>
    <submittedName>
        <fullName evidence="5">Transcriptional regulator GlxA family with amidase domain</fullName>
    </submittedName>
</protein>
<proteinExistence type="predicted"/>
<organism evidence="5 6">
    <name type="scientific">Kribbella voronezhensis</name>
    <dbReference type="NCBI Taxonomy" id="2512212"/>
    <lineage>
        <taxon>Bacteria</taxon>
        <taxon>Bacillati</taxon>
        <taxon>Actinomycetota</taxon>
        <taxon>Actinomycetes</taxon>
        <taxon>Propionibacteriales</taxon>
        <taxon>Kribbellaceae</taxon>
        <taxon>Kribbella</taxon>
    </lineage>
</organism>
<sequence length="327" mass="35536">MVPLRTVVLVVYDGIQLIELAGPMDIFDAANIAIGTPVYRVVLASPRAGTVTVNGGLTIPVEHTLQDLANGDEDIDTMIVIGGFGVYDPAASAEVVPELPALARRSRRVTAVCAGSLLLAAAGLLDGYRATTHWGATEQLVERYPLVRVEPDRIYVRDRNRWTSAGVTASIDLALALVEDDHGPELAQLIARGFVVFTRRPGGQTQFSAQLRVQTARTPAIRAVQNWLPDHLAQDLSVAALARRAGMSERNFARAFRAETGSTPAAFVESLRVEAARRLLETTALTVTAIARTVGYKHGETLHRLFTRHLATTPERYRQHFSVTVAE</sequence>
<evidence type="ECO:0000256" key="3">
    <source>
        <dbReference type="ARBA" id="ARBA00023163"/>
    </source>
</evidence>
<dbReference type="InterPro" id="IPR029062">
    <property type="entry name" value="Class_I_gatase-like"/>
</dbReference>
<dbReference type="Pfam" id="PF12833">
    <property type="entry name" value="HTH_18"/>
    <property type="match status" value="1"/>
</dbReference>
<accession>A0A4R7TBU1</accession>
<dbReference type="EMBL" id="SOCE01000001">
    <property type="protein sequence ID" value="TDU89465.1"/>
    <property type="molecule type" value="Genomic_DNA"/>
</dbReference>
<keyword evidence="2" id="KW-0238">DNA-binding</keyword>
<dbReference type="CDD" id="cd03137">
    <property type="entry name" value="GATase1_AraC_1"/>
    <property type="match status" value="1"/>
</dbReference>
<comment type="caution">
    <text evidence="5">The sequence shown here is derived from an EMBL/GenBank/DDBJ whole genome shotgun (WGS) entry which is preliminary data.</text>
</comment>
<evidence type="ECO:0000259" key="4">
    <source>
        <dbReference type="PROSITE" id="PS01124"/>
    </source>
</evidence>
<keyword evidence="6" id="KW-1185">Reference proteome</keyword>
<feature type="domain" description="HTH araC/xylS-type" evidence="4">
    <location>
        <begin position="222"/>
        <end position="320"/>
    </location>
</feature>
<dbReference type="InterPro" id="IPR018062">
    <property type="entry name" value="HTH_AraC-typ_CS"/>
</dbReference>
<reference evidence="5 6" key="1">
    <citation type="submission" date="2019-03" db="EMBL/GenBank/DDBJ databases">
        <title>Genomic Encyclopedia of Type Strains, Phase III (KMG-III): the genomes of soil and plant-associated and newly described type strains.</title>
        <authorList>
            <person name="Whitman W."/>
        </authorList>
    </citation>
    <scope>NUCLEOTIDE SEQUENCE [LARGE SCALE GENOMIC DNA]</scope>
    <source>
        <strain evidence="5 6">VKM Ac-2575</strain>
    </source>
</reference>
<dbReference type="GO" id="GO:0003700">
    <property type="term" value="F:DNA-binding transcription factor activity"/>
    <property type="evidence" value="ECO:0007669"/>
    <property type="project" value="InterPro"/>
</dbReference>
<dbReference type="OrthoDB" id="3992151at2"/>
<dbReference type="SUPFAM" id="SSF52317">
    <property type="entry name" value="Class I glutamine amidotransferase-like"/>
    <property type="match status" value="1"/>
</dbReference>
<dbReference type="Gene3D" id="3.40.50.880">
    <property type="match status" value="1"/>
</dbReference>
<dbReference type="PROSITE" id="PS01124">
    <property type="entry name" value="HTH_ARAC_FAMILY_2"/>
    <property type="match status" value="1"/>
</dbReference>
<dbReference type="InterPro" id="IPR052158">
    <property type="entry name" value="INH-QAR"/>
</dbReference>
<dbReference type="InterPro" id="IPR018060">
    <property type="entry name" value="HTH_AraC"/>
</dbReference>
<dbReference type="AlphaFoldDB" id="A0A4R7TBU1"/>
<keyword evidence="3" id="KW-0804">Transcription</keyword>
<dbReference type="InterPro" id="IPR002818">
    <property type="entry name" value="DJ-1/PfpI"/>
</dbReference>
<dbReference type="Gene3D" id="1.10.10.60">
    <property type="entry name" value="Homeodomain-like"/>
    <property type="match status" value="1"/>
</dbReference>
<dbReference type="SUPFAM" id="SSF46689">
    <property type="entry name" value="Homeodomain-like"/>
    <property type="match status" value="2"/>
</dbReference>
<dbReference type="InterPro" id="IPR009057">
    <property type="entry name" value="Homeodomain-like_sf"/>
</dbReference>
<dbReference type="PANTHER" id="PTHR43130">
    <property type="entry name" value="ARAC-FAMILY TRANSCRIPTIONAL REGULATOR"/>
    <property type="match status" value="1"/>
</dbReference>
<keyword evidence="1" id="KW-0805">Transcription regulation</keyword>
<name>A0A4R7TBU1_9ACTN</name>
<gene>
    <name evidence="5" type="ORF">EV138_3033</name>
</gene>
<dbReference type="PANTHER" id="PTHR43130:SF3">
    <property type="entry name" value="HTH-TYPE TRANSCRIPTIONAL REGULATOR RV1931C"/>
    <property type="match status" value="1"/>
</dbReference>
<dbReference type="PROSITE" id="PS00041">
    <property type="entry name" value="HTH_ARAC_FAMILY_1"/>
    <property type="match status" value="1"/>
</dbReference>
<dbReference type="RefSeq" id="WP_133979532.1">
    <property type="nucleotide sequence ID" value="NZ_SOCE01000001.1"/>
</dbReference>
<evidence type="ECO:0000256" key="1">
    <source>
        <dbReference type="ARBA" id="ARBA00023015"/>
    </source>
</evidence>
<dbReference type="SMART" id="SM00342">
    <property type="entry name" value="HTH_ARAC"/>
    <property type="match status" value="1"/>
</dbReference>
<evidence type="ECO:0000256" key="2">
    <source>
        <dbReference type="ARBA" id="ARBA00023125"/>
    </source>
</evidence>
<evidence type="ECO:0000313" key="6">
    <source>
        <dbReference type="Proteomes" id="UP000295151"/>
    </source>
</evidence>